<keyword evidence="3" id="KW-1185">Reference proteome</keyword>
<keyword evidence="1" id="KW-0812">Transmembrane</keyword>
<feature type="transmembrane region" description="Helical" evidence="1">
    <location>
        <begin position="31"/>
        <end position="52"/>
    </location>
</feature>
<organism evidence="2 3">
    <name type="scientific">Ferroacidibacillus organovorans</name>
    <dbReference type="NCBI Taxonomy" id="1765683"/>
    <lineage>
        <taxon>Bacteria</taxon>
        <taxon>Bacillati</taxon>
        <taxon>Bacillota</taxon>
        <taxon>Bacilli</taxon>
        <taxon>Bacillales</taxon>
        <taxon>Alicyclobacillaceae</taxon>
        <taxon>Ferroacidibacillus</taxon>
    </lineage>
</organism>
<name>A0A124IW48_9BACL</name>
<evidence type="ECO:0000313" key="3">
    <source>
        <dbReference type="Proteomes" id="UP000053557"/>
    </source>
</evidence>
<comment type="caution">
    <text evidence="2">The sequence shown here is derived from an EMBL/GenBank/DDBJ whole genome shotgun (WGS) entry which is preliminary data.</text>
</comment>
<dbReference type="Proteomes" id="UP000053557">
    <property type="component" value="Unassembled WGS sequence"/>
</dbReference>
<proteinExistence type="predicted"/>
<dbReference type="EMBL" id="LPVJ01000019">
    <property type="protein sequence ID" value="KUO96290.1"/>
    <property type="molecule type" value="Genomic_DNA"/>
</dbReference>
<dbReference type="RefSeq" id="WP_067714207.1">
    <property type="nucleotide sequence ID" value="NZ_LPVJ01000019.1"/>
</dbReference>
<sequence length="68" mass="8074">MSLIVRAVAFVFLIWTGIILLGAVLSILFKLAFILCLAALAYTLWHSTLEHARLRREERRKRWDFMRR</sequence>
<dbReference type="AlphaFoldDB" id="A0A124IW48"/>
<reference evidence="2 3" key="1">
    <citation type="submission" date="2015-12" db="EMBL/GenBank/DDBJ databases">
        <title>Draft genome sequence of Acidibacillus ferrooxidans ITV001, isolated from a chalcopyrite acid mine drainage site in Brazil.</title>
        <authorList>
            <person name="Dall'Agnol H."/>
            <person name="Nancucheo I."/>
            <person name="Johnson B."/>
            <person name="Oliveira R."/>
            <person name="Leite L."/>
            <person name="Pylro V."/>
            <person name="Nunes G.L."/>
            <person name="Tzotzos G."/>
            <person name="Fernandes G.R."/>
            <person name="Dutra J."/>
            <person name="Orellana S.C."/>
            <person name="Oliveira G."/>
        </authorList>
    </citation>
    <scope>NUCLEOTIDE SEQUENCE [LARGE SCALE GENOMIC DNA]</scope>
    <source>
        <strain evidence="3">ITV01</strain>
    </source>
</reference>
<evidence type="ECO:0000313" key="2">
    <source>
        <dbReference type="EMBL" id="KUO96290.1"/>
    </source>
</evidence>
<feature type="transmembrane region" description="Helical" evidence="1">
    <location>
        <begin position="7"/>
        <end position="25"/>
    </location>
</feature>
<accession>A0A124IW48</accession>
<keyword evidence="1" id="KW-0472">Membrane</keyword>
<gene>
    <name evidence="2" type="ORF">ATW55_03515</name>
</gene>
<protein>
    <submittedName>
        <fullName evidence="2">Uncharacterized protein</fullName>
    </submittedName>
</protein>
<evidence type="ECO:0000256" key="1">
    <source>
        <dbReference type="SAM" id="Phobius"/>
    </source>
</evidence>
<keyword evidence="1" id="KW-1133">Transmembrane helix</keyword>